<name>A0A2S9YAX3_9BACT</name>
<accession>A0A2S9YAX3</accession>
<evidence type="ECO:0000313" key="1">
    <source>
        <dbReference type="EMBL" id="PRQ02161.1"/>
    </source>
</evidence>
<reference evidence="1 2" key="1">
    <citation type="submission" date="2018-03" db="EMBL/GenBank/DDBJ databases">
        <title>Draft Genome Sequences of the Obligatory Marine Myxobacteria Enhygromyxa salina SWB005.</title>
        <authorList>
            <person name="Poehlein A."/>
            <person name="Moghaddam J.A."/>
            <person name="Harms H."/>
            <person name="Alanjari M."/>
            <person name="Koenig G.M."/>
            <person name="Daniel R."/>
            <person name="Schaeberle T.F."/>
        </authorList>
    </citation>
    <scope>NUCLEOTIDE SEQUENCE [LARGE SCALE GENOMIC DNA]</scope>
    <source>
        <strain evidence="1 2">SWB005</strain>
    </source>
</reference>
<evidence type="ECO:0000313" key="2">
    <source>
        <dbReference type="Proteomes" id="UP000237968"/>
    </source>
</evidence>
<proteinExistence type="predicted"/>
<protein>
    <recommendedName>
        <fullName evidence="3">Tetratricopeptide repeat protein</fullName>
    </recommendedName>
</protein>
<dbReference type="Proteomes" id="UP000237968">
    <property type="component" value="Unassembled WGS sequence"/>
</dbReference>
<organism evidence="1 2">
    <name type="scientific">Enhygromyxa salina</name>
    <dbReference type="NCBI Taxonomy" id="215803"/>
    <lineage>
        <taxon>Bacteria</taxon>
        <taxon>Pseudomonadati</taxon>
        <taxon>Myxococcota</taxon>
        <taxon>Polyangia</taxon>
        <taxon>Nannocystales</taxon>
        <taxon>Nannocystaceae</taxon>
        <taxon>Enhygromyxa</taxon>
    </lineage>
</organism>
<sequence>MRAPIPIFAPHPSSPPFARARGITLTPPRGRQAHTAWLFGALTLPIDEARERGTDWLLSLNVTAISQIDQVPQIAALCRISAFHDAPRWRPLADGLFSRVTFALDLDAAFAYPLRPEPTYVHVSGRELCSDIVELGTDEAPIAEPGEDVGSRLVAAYTAGRAGEHIRAVELFEALLEQRELRLDVDACHLYNGACVLARAGLYARALAWLREDSERRVRAHTRAVAAWLASDFTDGPGLTQRHTLEVAMREHFAVVERDHDLDSFGTQRSAAALLELDPEP</sequence>
<keyword evidence="2" id="KW-1185">Reference proteome</keyword>
<dbReference type="AlphaFoldDB" id="A0A2S9YAX3"/>
<comment type="caution">
    <text evidence="1">The sequence shown here is derived from an EMBL/GenBank/DDBJ whole genome shotgun (WGS) entry which is preliminary data.</text>
</comment>
<gene>
    <name evidence="1" type="ORF">ENSA5_26200</name>
</gene>
<evidence type="ECO:0008006" key="3">
    <source>
        <dbReference type="Google" id="ProtNLM"/>
    </source>
</evidence>
<dbReference type="EMBL" id="PVNK01000127">
    <property type="protein sequence ID" value="PRQ02161.1"/>
    <property type="molecule type" value="Genomic_DNA"/>
</dbReference>